<dbReference type="CDD" id="cd09019">
    <property type="entry name" value="galactose_mutarotase_like"/>
    <property type="match status" value="1"/>
</dbReference>
<gene>
    <name evidence="13" type="ORF">E4L98_29530</name>
</gene>
<evidence type="ECO:0000256" key="11">
    <source>
        <dbReference type="PIRSR" id="PIRSR005096-3"/>
    </source>
</evidence>
<dbReference type="GO" id="GO:0004034">
    <property type="term" value="F:aldose 1-epimerase activity"/>
    <property type="evidence" value="ECO:0007669"/>
    <property type="project" value="UniProtKB-EC"/>
</dbReference>
<dbReference type="Gene3D" id="2.70.98.10">
    <property type="match status" value="1"/>
</dbReference>
<protein>
    <recommendedName>
        <fullName evidence="5 8">Aldose 1-epimerase</fullName>
        <ecNumber evidence="4 8">5.1.3.3</ecNumber>
    </recommendedName>
</protein>
<dbReference type="InterPro" id="IPR008183">
    <property type="entry name" value="Aldose_1/G6P_1-epimerase"/>
</dbReference>
<evidence type="ECO:0000313" key="13">
    <source>
        <dbReference type="EMBL" id="TFW11647.1"/>
    </source>
</evidence>
<dbReference type="EMBL" id="SPVG01000279">
    <property type="protein sequence ID" value="TFW11647.1"/>
    <property type="molecule type" value="Genomic_DNA"/>
</dbReference>
<evidence type="ECO:0000313" key="14">
    <source>
        <dbReference type="Proteomes" id="UP000297729"/>
    </source>
</evidence>
<evidence type="ECO:0000256" key="10">
    <source>
        <dbReference type="PIRSR" id="PIRSR005096-2"/>
    </source>
</evidence>
<dbReference type="InterPro" id="IPR014718">
    <property type="entry name" value="GH-type_carb-bd"/>
</dbReference>
<dbReference type="PIRSF" id="PIRSF005096">
    <property type="entry name" value="GALM"/>
    <property type="match status" value="1"/>
</dbReference>
<sequence>MRLALLAALGAASASALAAAGIQVQPYGVTAAGQPVQKVVLENARGMRLAYIDYGATLVQADVADNQGRRRNVILSLPDLAAFEQTRGRYGAIIGRYAGRIANARYTLDGQTVQLVANGKGMAIHGDPDPYDKRVWQRKDFEDADSLGSVYTLHSPDGDQHFPGALEVSVTYRLLRQSDEFRIEYQASTSKPTVLNLTNHVYFNLAGAAANTLAGHRFQIAADRYLETDNLRIPTGAMPPVDGTPFDFRRAASVSERLASVPGGYDHSLLFSKPLGQYATVATITDQASGRRMEVGTSEPSAQLYTVNGFDGKEVGSEGVGYQRHGAFAFETQHLPDSPNHANFPSTALYPGQLFRSQTSFRFTQAPPGG</sequence>
<dbReference type="PANTHER" id="PTHR10091">
    <property type="entry name" value="ALDOSE-1-EPIMERASE"/>
    <property type="match status" value="1"/>
</dbReference>
<dbReference type="OrthoDB" id="9779408at2"/>
<dbReference type="Pfam" id="PF01263">
    <property type="entry name" value="Aldose_epim"/>
    <property type="match status" value="1"/>
</dbReference>
<comment type="caution">
    <text evidence="13">The sequence shown here is derived from an EMBL/GenBank/DDBJ whole genome shotgun (WGS) entry which is preliminary data.</text>
</comment>
<dbReference type="SUPFAM" id="SSF74650">
    <property type="entry name" value="Galactose mutarotase-like"/>
    <property type="match status" value="1"/>
</dbReference>
<feature type="binding site" evidence="11">
    <location>
        <begin position="200"/>
        <end position="202"/>
    </location>
    <ligand>
        <name>beta-D-galactose</name>
        <dbReference type="ChEBI" id="CHEBI:27667"/>
    </ligand>
</feature>
<proteinExistence type="inferred from homology"/>
<dbReference type="RefSeq" id="WP_135205116.1">
    <property type="nucleotide sequence ID" value="NZ_SPVG01000279.1"/>
</dbReference>
<evidence type="ECO:0000256" key="7">
    <source>
        <dbReference type="ARBA" id="ARBA00023277"/>
    </source>
</evidence>
<keyword evidence="14" id="KW-1185">Reference proteome</keyword>
<dbReference type="InterPro" id="IPR011013">
    <property type="entry name" value="Gal_mutarotase_sf_dom"/>
</dbReference>
<dbReference type="InterPro" id="IPR015443">
    <property type="entry name" value="Aldose_1-epimerase"/>
</dbReference>
<evidence type="ECO:0000256" key="4">
    <source>
        <dbReference type="ARBA" id="ARBA00013185"/>
    </source>
</evidence>
<feature type="chain" id="PRO_5021489699" description="Aldose 1-epimerase" evidence="12">
    <location>
        <begin position="19"/>
        <end position="370"/>
    </location>
</feature>
<dbReference type="PANTHER" id="PTHR10091:SF49">
    <property type="entry name" value="ALDOSE 1-EPIMERASE"/>
    <property type="match status" value="1"/>
</dbReference>
<comment type="pathway">
    <text evidence="2 8">Carbohydrate metabolism; hexose metabolism.</text>
</comment>
<accession>A0A4Y9RQT7</accession>
<feature type="active site" description="Proton acceptor" evidence="9">
    <location>
        <position position="331"/>
    </location>
</feature>
<feature type="signal peptide" evidence="12">
    <location>
        <begin position="1"/>
        <end position="18"/>
    </location>
</feature>
<dbReference type="AlphaFoldDB" id="A0A4Y9RQT7"/>
<dbReference type="EC" id="5.1.3.3" evidence="4 8"/>
<keyword evidence="6 8" id="KW-0413">Isomerase</keyword>
<evidence type="ECO:0000256" key="6">
    <source>
        <dbReference type="ARBA" id="ARBA00023235"/>
    </source>
</evidence>
<dbReference type="PROSITE" id="PS00545">
    <property type="entry name" value="ALDOSE_1_EPIMERASE"/>
    <property type="match status" value="1"/>
</dbReference>
<dbReference type="UniPathway" id="UPA00242"/>
<name>A0A4Y9RQT7_9BURK</name>
<comment type="similarity">
    <text evidence="3 8">Belongs to the aldose epimerase family.</text>
</comment>
<dbReference type="InterPro" id="IPR018052">
    <property type="entry name" value="Ald1_epimerase_CS"/>
</dbReference>
<comment type="catalytic activity">
    <reaction evidence="1 8">
        <text>alpha-D-glucose = beta-D-glucose</text>
        <dbReference type="Rhea" id="RHEA:10264"/>
        <dbReference type="ChEBI" id="CHEBI:15903"/>
        <dbReference type="ChEBI" id="CHEBI:17925"/>
        <dbReference type="EC" id="5.1.3.3"/>
    </reaction>
</comment>
<organism evidence="13 14">
    <name type="scientific">Duganella callida</name>
    <dbReference type="NCBI Taxonomy" id="2561932"/>
    <lineage>
        <taxon>Bacteria</taxon>
        <taxon>Pseudomonadati</taxon>
        <taxon>Pseudomonadota</taxon>
        <taxon>Betaproteobacteria</taxon>
        <taxon>Burkholderiales</taxon>
        <taxon>Oxalobacteraceae</taxon>
        <taxon>Telluria group</taxon>
        <taxon>Duganella</taxon>
    </lineage>
</organism>
<reference evidence="13 14" key="1">
    <citation type="submission" date="2019-03" db="EMBL/GenBank/DDBJ databases">
        <title>Draft Genome Sequence of Duganella callidus sp. nov., a Novel Duganella Species Isolated from Cultivated Soil.</title>
        <authorList>
            <person name="Raths R."/>
            <person name="Peta V."/>
            <person name="Bucking H."/>
        </authorList>
    </citation>
    <scope>NUCLEOTIDE SEQUENCE [LARGE SCALE GENOMIC DNA]</scope>
    <source>
        <strain evidence="13 14">DN04</strain>
    </source>
</reference>
<dbReference type="GO" id="GO:0006006">
    <property type="term" value="P:glucose metabolic process"/>
    <property type="evidence" value="ECO:0007669"/>
    <property type="project" value="TreeGrafter"/>
</dbReference>
<dbReference type="Proteomes" id="UP000297729">
    <property type="component" value="Unassembled WGS sequence"/>
</dbReference>
<evidence type="ECO:0000256" key="8">
    <source>
        <dbReference type="PIRNR" id="PIRNR005096"/>
    </source>
</evidence>
<evidence type="ECO:0000256" key="9">
    <source>
        <dbReference type="PIRSR" id="PIRSR005096-1"/>
    </source>
</evidence>
<evidence type="ECO:0000256" key="12">
    <source>
        <dbReference type="SAM" id="SignalP"/>
    </source>
</evidence>
<keyword evidence="12" id="KW-0732">Signal</keyword>
<feature type="active site" description="Proton donor" evidence="9">
    <location>
        <position position="200"/>
    </location>
</feature>
<dbReference type="GO" id="GO:0033499">
    <property type="term" value="P:galactose catabolic process via UDP-galactose, Leloir pathway"/>
    <property type="evidence" value="ECO:0007669"/>
    <property type="project" value="TreeGrafter"/>
</dbReference>
<dbReference type="NCBIfam" id="NF008277">
    <property type="entry name" value="PRK11055.1"/>
    <property type="match status" value="1"/>
</dbReference>
<evidence type="ECO:0000256" key="2">
    <source>
        <dbReference type="ARBA" id="ARBA00005028"/>
    </source>
</evidence>
<keyword evidence="7 8" id="KW-0119">Carbohydrate metabolism</keyword>
<evidence type="ECO:0000256" key="5">
    <source>
        <dbReference type="ARBA" id="ARBA00014165"/>
    </source>
</evidence>
<dbReference type="GO" id="GO:0030246">
    <property type="term" value="F:carbohydrate binding"/>
    <property type="evidence" value="ECO:0007669"/>
    <property type="project" value="InterPro"/>
</dbReference>
<feature type="binding site" evidence="10">
    <location>
        <position position="266"/>
    </location>
    <ligand>
        <name>beta-D-galactose</name>
        <dbReference type="ChEBI" id="CHEBI:27667"/>
    </ligand>
</feature>
<evidence type="ECO:0000256" key="3">
    <source>
        <dbReference type="ARBA" id="ARBA00006206"/>
    </source>
</evidence>
<dbReference type="InterPro" id="IPR047215">
    <property type="entry name" value="Galactose_mutarotase-like"/>
</dbReference>
<evidence type="ECO:0000256" key="1">
    <source>
        <dbReference type="ARBA" id="ARBA00001614"/>
    </source>
</evidence>